<proteinExistence type="inferred from homology"/>
<dbReference type="GO" id="GO:0009532">
    <property type="term" value="C:plastid stroma"/>
    <property type="evidence" value="ECO:0007669"/>
    <property type="project" value="UniProtKB-ARBA"/>
</dbReference>
<dbReference type="InterPro" id="IPR023562">
    <property type="entry name" value="ClpP/TepA"/>
</dbReference>
<feature type="region of interest" description="Disordered" evidence="3">
    <location>
        <begin position="287"/>
        <end position="316"/>
    </location>
</feature>
<dbReference type="SUPFAM" id="SSF52096">
    <property type="entry name" value="ClpP/crotonase"/>
    <property type="match status" value="1"/>
</dbReference>
<dbReference type="AlphaFoldDB" id="A0A6A4KZ45"/>
<accession>A0A6A4KZ45</accession>
<dbReference type="InterPro" id="IPR001907">
    <property type="entry name" value="ClpP"/>
</dbReference>
<organism evidence="4 5">
    <name type="scientific">Rhododendron williamsianum</name>
    <dbReference type="NCBI Taxonomy" id="262921"/>
    <lineage>
        <taxon>Eukaryota</taxon>
        <taxon>Viridiplantae</taxon>
        <taxon>Streptophyta</taxon>
        <taxon>Embryophyta</taxon>
        <taxon>Tracheophyta</taxon>
        <taxon>Spermatophyta</taxon>
        <taxon>Magnoliopsida</taxon>
        <taxon>eudicotyledons</taxon>
        <taxon>Gunneridae</taxon>
        <taxon>Pentapetalae</taxon>
        <taxon>asterids</taxon>
        <taxon>Ericales</taxon>
        <taxon>Ericaceae</taxon>
        <taxon>Ericoideae</taxon>
        <taxon>Rhodoreae</taxon>
        <taxon>Rhododendron</taxon>
    </lineage>
</organism>
<protein>
    <recommendedName>
        <fullName evidence="2">ATP-dependent Clp protease proteolytic subunit</fullName>
    </recommendedName>
</protein>
<name>A0A6A4KZ45_9ERIC</name>
<evidence type="ECO:0000256" key="2">
    <source>
        <dbReference type="RuleBase" id="RU003567"/>
    </source>
</evidence>
<dbReference type="PRINTS" id="PR00127">
    <property type="entry name" value="CLPPROTEASEP"/>
</dbReference>
<comment type="similarity">
    <text evidence="1 2">Belongs to the peptidase S14 family.</text>
</comment>
<dbReference type="Gene3D" id="3.90.226.10">
    <property type="entry name" value="2-enoyl-CoA Hydratase, Chain A, domain 1"/>
    <property type="match status" value="2"/>
</dbReference>
<feature type="non-terminal residue" evidence="4">
    <location>
        <position position="1"/>
    </location>
</feature>
<gene>
    <name evidence="4" type="ORF">C3L33_19895</name>
</gene>
<dbReference type="Pfam" id="PF00574">
    <property type="entry name" value="CLP_protease"/>
    <property type="match status" value="2"/>
</dbReference>
<dbReference type="InterPro" id="IPR029045">
    <property type="entry name" value="ClpP/crotonase-like_dom_sf"/>
</dbReference>
<dbReference type="GO" id="GO:0009368">
    <property type="term" value="C:endopeptidase Clp complex"/>
    <property type="evidence" value="ECO:0007669"/>
    <property type="project" value="TreeGrafter"/>
</dbReference>
<evidence type="ECO:0000313" key="5">
    <source>
        <dbReference type="Proteomes" id="UP000428333"/>
    </source>
</evidence>
<dbReference type="GO" id="GO:0004252">
    <property type="term" value="F:serine-type endopeptidase activity"/>
    <property type="evidence" value="ECO:0007669"/>
    <property type="project" value="InterPro"/>
</dbReference>
<dbReference type="EMBL" id="QEFC01003444">
    <property type="protein sequence ID" value="KAE9448207.1"/>
    <property type="molecule type" value="Genomic_DNA"/>
</dbReference>
<evidence type="ECO:0000256" key="3">
    <source>
        <dbReference type="SAM" id="MobiDB-lite"/>
    </source>
</evidence>
<reference evidence="4 5" key="1">
    <citation type="journal article" date="2019" name="Genome Biol. Evol.">
        <title>The Rhododendron genome and chromosomal organization provide insight into shared whole-genome duplications across the heath family (Ericaceae).</title>
        <authorList>
            <person name="Soza V.L."/>
            <person name="Lindsley D."/>
            <person name="Waalkes A."/>
            <person name="Ramage E."/>
            <person name="Patwardhan R.P."/>
            <person name="Burton J.N."/>
            <person name="Adey A."/>
            <person name="Kumar A."/>
            <person name="Qiu R."/>
            <person name="Shendure J."/>
            <person name="Hall B."/>
        </authorList>
    </citation>
    <scope>NUCLEOTIDE SEQUENCE [LARGE SCALE GENOMIC DNA]</scope>
    <source>
        <strain evidence="4">RSF 1966-606</strain>
    </source>
</reference>
<evidence type="ECO:0000256" key="1">
    <source>
        <dbReference type="ARBA" id="ARBA00007039"/>
    </source>
</evidence>
<dbReference type="PANTHER" id="PTHR10381:SF6">
    <property type="entry name" value="ATP-DEPENDENT CLP PROTEASE PROTEOLYTIC SUBUNIT-RELATED PROTEIN 3, CHLOROPLASTIC"/>
    <property type="match status" value="1"/>
</dbReference>
<sequence length="340" mass="37440">MQNFRVLLKLLRSSLDFSTAPGDRSLYVRTMCLGEATGPACLLLAAGTKGKRYMFPNAAAILEEPVVPPLGLMEPSYVKLITKEVSHTQSCYVPSWLSNVNCGGSLIASAYVVPWGGSTKASSNGDSCLKLHRKRDVSWKRLNIYSPKHQRKGALGKSSNVLYMQTRMGSVLHVSHRCCPGALSSELSAHIHKVGPKQMIIQLDYSLVENVSGNFHHAQRVIVEDVSVAHAQSLGIYARKAAPKLMAKHTGQSVEIIEEAMKCGMRLYSEEAIQFGIADHILPRGKKKIRPQKKVTKEPDQSLEAKMSEENPGADNEGLLIATLRYVDFDSHETLSFSHK</sequence>
<dbReference type="PANTHER" id="PTHR10381">
    <property type="entry name" value="ATP-DEPENDENT CLP PROTEASE PROTEOLYTIC SUBUNIT"/>
    <property type="match status" value="1"/>
</dbReference>
<dbReference type="GO" id="GO:0006515">
    <property type="term" value="P:protein quality control for misfolded or incompletely synthesized proteins"/>
    <property type="evidence" value="ECO:0007669"/>
    <property type="project" value="TreeGrafter"/>
</dbReference>
<dbReference type="GO" id="GO:0051117">
    <property type="term" value="F:ATPase binding"/>
    <property type="evidence" value="ECO:0007669"/>
    <property type="project" value="TreeGrafter"/>
</dbReference>
<comment type="caution">
    <text evidence="4">The sequence shown here is derived from an EMBL/GenBank/DDBJ whole genome shotgun (WGS) entry which is preliminary data.</text>
</comment>
<dbReference type="GO" id="GO:0004176">
    <property type="term" value="F:ATP-dependent peptidase activity"/>
    <property type="evidence" value="ECO:0007669"/>
    <property type="project" value="InterPro"/>
</dbReference>
<evidence type="ECO:0000313" key="4">
    <source>
        <dbReference type="EMBL" id="KAE9448207.1"/>
    </source>
</evidence>
<keyword evidence="5" id="KW-1185">Reference proteome</keyword>
<dbReference type="Proteomes" id="UP000428333">
    <property type="component" value="Linkage Group LG12"/>
</dbReference>
<dbReference type="OrthoDB" id="2017408at2759"/>